<dbReference type="HOGENOM" id="CLU_2704815_0_0_1"/>
<proteinExistence type="predicted"/>
<evidence type="ECO:0000313" key="3">
    <source>
        <dbReference type="Proteomes" id="UP000053328"/>
    </source>
</evidence>
<dbReference type="Proteomes" id="UP000053328">
    <property type="component" value="Unassembled WGS sequence"/>
</dbReference>
<dbReference type="VEuPathDB" id="FungiDB:PV08_01777"/>
<gene>
    <name evidence="2" type="ORF">PV08_01777</name>
</gene>
<evidence type="ECO:0000256" key="1">
    <source>
        <dbReference type="SAM" id="MobiDB-lite"/>
    </source>
</evidence>
<dbReference type="GeneID" id="27328860"/>
<keyword evidence="3" id="KW-1185">Reference proteome</keyword>
<dbReference type="RefSeq" id="XP_016241413.1">
    <property type="nucleotide sequence ID" value="XM_016376137.1"/>
</dbReference>
<dbReference type="AlphaFoldDB" id="A0A0D2A8T8"/>
<sequence>MVPSNEISRLMVSSTGHHIRKPGQMIPSHAQPSKRDRRGLERAIWGEIITCSAAPASSLKPSKKTSQDCFGMW</sequence>
<organism evidence="2 3">
    <name type="scientific">Exophiala spinifera</name>
    <dbReference type="NCBI Taxonomy" id="91928"/>
    <lineage>
        <taxon>Eukaryota</taxon>
        <taxon>Fungi</taxon>
        <taxon>Dikarya</taxon>
        <taxon>Ascomycota</taxon>
        <taxon>Pezizomycotina</taxon>
        <taxon>Eurotiomycetes</taxon>
        <taxon>Chaetothyriomycetidae</taxon>
        <taxon>Chaetothyriales</taxon>
        <taxon>Herpotrichiellaceae</taxon>
        <taxon>Exophiala</taxon>
    </lineage>
</organism>
<feature type="region of interest" description="Disordered" evidence="1">
    <location>
        <begin position="15"/>
        <end position="38"/>
    </location>
</feature>
<reference evidence="2 3" key="1">
    <citation type="submission" date="2015-01" db="EMBL/GenBank/DDBJ databases">
        <title>The Genome Sequence of Exophiala spinifera CBS89968.</title>
        <authorList>
            <consortium name="The Broad Institute Genomics Platform"/>
            <person name="Cuomo C."/>
            <person name="de Hoog S."/>
            <person name="Gorbushina A."/>
            <person name="Stielow B."/>
            <person name="Teixiera M."/>
            <person name="Abouelleil A."/>
            <person name="Chapman S.B."/>
            <person name="Priest M."/>
            <person name="Young S.K."/>
            <person name="Wortman J."/>
            <person name="Nusbaum C."/>
            <person name="Birren B."/>
        </authorList>
    </citation>
    <scope>NUCLEOTIDE SEQUENCE [LARGE SCALE GENOMIC DNA]</scope>
    <source>
        <strain evidence="2 3">CBS 89968</strain>
    </source>
</reference>
<evidence type="ECO:0000313" key="2">
    <source>
        <dbReference type="EMBL" id="KIW21197.1"/>
    </source>
</evidence>
<protein>
    <submittedName>
        <fullName evidence="2">Uncharacterized protein</fullName>
    </submittedName>
</protein>
<accession>A0A0D2A8T8</accession>
<name>A0A0D2A8T8_9EURO</name>
<dbReference type="EMBL" id="KN847492">
    <property type="protein sequence ID" value="KIW21197.1"/>
    <property type="molecule type" value="Genomic_DNA"/>
</dbReference>